<dbReference type="RefSeq" id="WP_270037335.1">
    <property type="nucleotide sequence ID" value="NZ_JAPDOD010000001.1"/>
</dbReference>
<evidence type="ECO:0000256" key="1">
    <source>
        <dbReference type="ARBA" id="ARBA00022670"/>
    </source>
</evidence>
<dbReference type="InterPro" id="IPR044016">
    <property type="entry name" value="Big_13"/>
</dbReference>
<comment type="caution">
    <text evidence="6">The sequence shown here is derived from an EMBL/GenBank/DDBJ whole genome shotgun (WGS) entry which is preliminary data.</text>
</comment>
<name>A0A9X3MMB4_9ACTN</name>
<keyword evidence="4" id="KW-0732">Signal</keyword>
<feature type="domain" description="P/Homo B" evidence="5">
    <location>
        <begin position="1264"/>
        <end position="1386"/>
    </location>
</feature>
<keyword evidence="2" id="KW-0378">Hydrolase</keyword>
<dbReference type="Gene3D" id="2.80.10.50">
    <property type="match status" value="2"/>
</dbReference>
<dbReference type="Pfam" id="PF19077">
    <property type="entry name" value="Big_13"/>
    <property type="match status" value="1"/>
</dbReference>
<sequence>MGRLTTVRRIGTLVAATLAVAPPAQADDQWAFTEFPTSSESGAAAVAVQPDGKFVLAGAARTYDDDLGIYLSRVALARYNPDLSLDRSFSDDGQQTTEVDADQSAGVADMTLQADGKIVVAGVTGRSPATDFLLARYRADGSLDTTFGTGGISTIDLGASEWLGAVALQRDGKIVVAGVHELPDWHWESVIARYRSDGSLDTSFGGDGMVTFADDISQSLAIQADGRLVLAGRDRLVRFRPDGSLDGSFGTGGVVQDSWQYIEALALQADGRIVTAGSNGQIALSRYLANGSLDWSFGNGGRQTVDMGPYGGGANDVAIRGDGTILAVGQQDWSDWLSGMYGTNLLLAPVDPDGSPAASFEWSTVPSSQLQAATAVAPGPESDFVIAGWGDASIGNPRFLVGRLDGRPPMITDGPTGHTSDTAPAFTFTPAVPGSALACRLDGPGATTGSFDACTSPKTYSALADGDYTFTVRATDPAGNVTRSTRLFTVEAIPNTTITSGPSGPTNETVESFWFTASTAGATFQCKLDRPSGLGSYAACSEPVRYSSLPDGAYTFSVRAIGPHGADPTPAMRSFTVDTVAPQTTITGGPSGNVSGTSQTFTFTSSEEGSSFHCRLTGPAGETPAWCTSPWVGPTPTNGSYTLTVTAWDAAGNRDATPATRTFTVSGQTPPDTTITGGPDGPTNQRGPSFAFTATVPGSTFECQLQEPTTLQVYRPCSSPQAYVLHSDGTYTFYVRASHSGSTDATPATRTFTVDTVAPETTINSGPSGTVSGASQSFAFGSSEAGSTFECKLDTPSDVGAYATCLSPRTYATTVNGAYTFAVRATDAAGNTDATPTTRSFTIATVPDTTITGGPSGLTNGTAPSFSFTTTVAGSTFECKLDTPSGAGSYTACSSPRAYATTANGAYTFSVRAVGPGGTDPTPATRSFRVDTVAPTTSLDSGPVGSTTDDTPTFTFSSNEPGSFECRLDTVETPGFFEPCASPLTLGPLAGGVEYALFVRAIDAAGNPDPGFAHSGLFVVDGSPPDTWIDSGPTGVTSDTGPSFTFHATLGGSTFECKLDRPGGAGSYAACSSPQGYTTTADGPYTLTVRATSNGRTDPSPATRSFTVTTTPNPTPTSTPTPSPTPTASPTPTPSPTSTPSPSPSPSPAGCGATNGSDVQIGDLSTVESPITVSGCAGNASATATVEVHIVHTYIGDLVVSLIAPDGSTYLLHNRAGGSADNIDQTYTVNLSSEPANGTWKLRVQDAAAADVGRVDSWTVNLGASPTPTPSPAGCGATNGSHVQIGDLTTVESPITVSGCAGNASATATVEVHIVHTYIGDLVVSLIAPDGSTYLLHNRAGGSADNIDQTYTVNLSSEPANGTWKLRVQDAAAADVGRVDSWTIRM</sequence>
<feature type="region of interest" description="Disordered" evidence="3">
    <location>
        <begin position="660"/>
        <end position="685"/>
    </location>
</feature>
<dbReference type="InterPro" id="IPR002884">
    <property type="entry name" value="P_dom"/>
</dbReference>
<dbReference type="GO" id="GO:0005975">
    <property type="term" value="P:carbohydrate metabolic process"/>
    <property type="evidence" value="ECO:0007669"/>
    <property type="project" value="UniProtKB-ARBA"/>
</dbReference>
<evidence type="ECO:0000256" key="4">
    <source>
        <dbReference type="SAM" id="SignalP"/>
    </source>
</evidence>
<dbReference type="Gene3D" id="2.60.120.260">
    <property type="entry name" value="Galactose-binding domain-like"/>
    <property type="match status" value="2"/>
</dbReference>
<reference evidence="6" key="1">
    <citation type="submission" date="2022-10" db="EMBL/GenBank/DDBJ databases">
        <title>The WGS of Solirubrobacter ginsenosidimutans DSM 21036.</title>
        <authorList>
            <person name="Jiang Z."/>
        </authorList>
    </citation>
    <scope>NUCLEOTIDE SEQUENCE</scope>
    <source>
        <strain evidence="6">DSM 21036</strain>
    </source>
</reference>
<accession>A0A9X3MMB4</accession>
<dbReference type="PANTHER" id="PTHR34677">
    <property type="match status" value="1"/>
</dbReference>
<protein>
    <submittedName>
        <fullName evidence="6">Proprotein convertase P-domain-containing protein</fullName>
    </submittedName>
</protein>
<keyword evidence="1" id="KW-0645">Protease</keyword>
<evidence type="ECO:0000313" key="6">
    <source>
        <dbReference type="EMBL" id="MDA0158740.1"/>
    </source>
</evidence>
<dbReference type="GO" id="GO:0006508">
    <property type="term" value="P:proteolysis"/>
    <property type="evidence" value="ECO:0007669"/>
    <property type="project" value="UniProtKB-KW"/>
</dbReference>
<dbReference type="PANTHER" id="PTHR34677:SF3">
    <property type="entry name" value="BACTERIAL IG-LIKE DOMAIN-CONTAINING PROTEIN"/>
    <property type="match status" value="1"/>
</dbReference>
<dbReference type="Proteomes" id="UP001149140">
    <property type="component" value="Unassembled WGS sequence"/>
</dbReference>
<dbReference type="NCBIfam" id="TIGR02608">
    <property type="entry name" value="delta_60_rpt"/>
    <property type="match status" value="5"/>
</dbReference>
<evidence type="ECO:0000256" key="3">
    <source>
        <dbReference type="SAM" id="MobiDB-lite"/>
    </source>
</evidence>
<dbReference type="Gene3D" id="2.60.40.10">
    <property type="entry name" value="Immunoglobulins"/>
    <property type="match status" value="1"/>
</dbReference>
<feature type="compositionally biased region" description="Pro residues" evidence="3">
    <location>
        <begin position="1113"/>
        <end position="1147"/>
    </location>
</feature>
<evidence type="ECO:0000256" key="2">
    <source>
        <dbReference type="ARBA" id="ARBA00022801"/>
    </source>
</evidence>
<feature type="region of interest" description="Disordered" evidence="3">
    <location>
        <begin position="1089"/>
        <end position="1161"/>
    </location>
</feature>
<feature type="compositionally biased region" description="Low complexity" evidence="3">
    <location>
        <begin position="667"/>
        <end position="683"/>
    </location>
</feature>
<gene>
    <name evidence="6" type="ORF">OM076_00570</name>
</gene>
<evidence type="ECO:0000313" key="7">
    <source>
        <dbReference type="Proteomes" id="UP001149140"/>
    </source>
</evidence>
<dbReference type="FunFam" id="2.60.120.260:FF:000149">
    <property type="entry name" value="Leupeptin-inactivating enzyme 1"/>
    <property type="match status" value="2"/>
</dbReference>
<organism evidence="6 7">
    <name type="scientific">Solirubrobacter ginsenosidimutans</name>
    <dbReference type="NCBI Taxonomy" id="490573"/>
    <lineage>
        <taxon>Bacteria</taxon>
        <taxon>Bacillati</taxon>
        <taxon>Actinomycetota</taxon>
        <taxon>Thermoleophilia</taxon>
        <taxon>Solirubrobacterales</taxon>
        <taxon>Solirubrobacteraceae</taxon>
        <taxon>Solirubrobacter</taxon>
    </lineage>
</organism>
<feature type="chain" id="PRO_5040860368" evidence="4">
    <location>
        <begin position="27"/>
        <end position="1386"/>
    </location>
</feature>
<dbReference type="SUPFAM" id="SSF63829">
    <property type="entry name" value="Calcium-dependent phosphotriesterase"/>
    <property type="match status" value="1"/>
</dbReference>
<evidence type="ECO:0000259" key="5">
    <source>
        <dbReference type="PROSITE" id="PS51829"/>
    </source>
</evidence>
<feature type="signal peptide" evidence="4">
    <location>
        <begin position="1"/>
        <end position="26"/>
    </location>
</feature>
<dbReference type="InterPro" id="IPR008979">
    <property type="entry name" value="Galactose-bd-like_sf"/>
</dbReference>
<dbReference type="GO" id="GO:0004252">
    <property type="term" value="F:serine-type endopeptidase activity"/>
    <property type="evidence" value="ECO:0007669"/>
    <property type="project" value="InterPro"/>
</dbReference>
<keyword evidence="7" id="KW-1185">Reference proteome</keyword>
<dbReference type="InterPro" id="IPR013431">
    <property type="entry name" value="Delta_60_rpt"/>
</dbReference>
<feature type="domain" description="P/Homo B" evidence="5">
    <location>
        <begin position="1142"/>
        <end position="1262"/>
    </location>
</feature>
<dbReference type="PROSITE" id="PS51829">
    <property type="entry name" value="P_HOMO_B"/>
    <property type="match status" value="2"/>
</dbReference>
<dbReference type="Pfam" id="PF17164">
    <property type="entry name" value="DUF5122"/>
    <property type="match status" value="5"/>
</dbReference>
<proteinExistence type="predicted"/>
<feature type="compositionally biased region" description="Polar residues" evidence="3">
    <location>
        <begin position="1089"/>
        <end position="1108"/>
    </location>
</feature>
<dbReference type="EMBL" id="JAPDOD010000001">
    <property type="protein sequence ID" value="MDA0158740.1"/>
    <property type="molecule type" value="Genomic_DNA"/>
</dbReference>
<dbReference type="Pfam" id="PF01483">
    <property type="entry name" value="P_proprotein"/>
    <property type="match status" value="2"/>
</dbReference>
<dbReference type="InterPro" id="IPR013783">
    <property type="entry name" value="Ig-like_fold"/>
</dbReference>
<dbReference type="SUPFAM" id="SSF49785">
    <property type="entry name" value="Galactose-binding domain-like"/>
    <property type="match status" value="2"/>
</dbReference>